<comment type="caution">
    <text evidence="2">The sequence shown here is derived from an EMBL/GenBank/DDBJ whole genome shotgun (WGS) entry which is preliminary data.</text>
</comment>
<dbReference type="Pfam" id="PF13560">
    <property type="entry name" value="HTH_31"/>
    <property type="match status" value="1"/>
</dbReference>
<gene>
    <name evidence="2" type="ORF">JOF56_006665</name>
</gene>
<dbReference type="Gene3D" id="1.10.260.40">
    <property type="entry name" value="lambda repressor-like DNA-binding domains"/>
    <property type="match status" value="1"/>
</dbReference>
<dbReference type="InterPro" id="IPR043917">
    <property type="entry name" value="DUF5753"/>
</dbReference>
<dbReference type="EMBL" id="JAGINW010000001">
    <property type="protein sequence ID" value="MBP2326280.1"/>
    <property type="molecule type" value="Genomic_DNA"/>
</dbReference>
<dbReference type="Proteomes" id="UP001519332">
    <property type="component" value="Unassembled WGS sequence"/>
</dbReference>
<dbReference type="InterPro" id="IPR010982">
    <property type="entry name" value="Lambda_DNA-bd_dom_sf"/>
</dbReference>
<feature type="domain" description="HTH cro/C1-type" evidence="1">
    <location>
        <begin position="18"/>
        <end position="73"/>
    </location>
</feature>
<dbReference type="CDD" id="cd00093">
    <property type="entry name" value="HTH_XRE"/>
    <property type="match status" value="1"/>
</dbReference>
<organism evidence="2 3">
    <name type="scientific">Kibdelosporangium banguiense</name>
    <dbReference type="NCBI Taxonomy" id="1365924"/>
    <lineage>
        <taxon>Bacteria</taxon>
        <taxon>Bacillati</taxon>
        <taxon>Actinomycetota</taxon>
        <taxon>Actinomycetes</taxon>
        <taxon>Pseudonocardiales</taxon>
        <taxon>Pseudonocardiaceae</taxon>
        <taxon>Kibdelosporangium</taxon>
    </lineage>
</organism>
<reference evidence="2 3" key="1">
    <citation type="submission" date="2021-03" db="EMBL/GenBank/DDBJ databases">
        <title>Sequencing the genomes of 1000 actinobacteria strains.</title>
        <authorList>
            <person name="Klenk H.-P."/>
        </authorList>
    </citation>
    <scope>NUCLEOTIDE SEQUENCE [LARGE SCALE GENOMIC DNA]</scope>
    <source>
        <strain evidence="2 3">DSM 46670</strain>
    </source>
</reference>
<dbReference type="InterPro" id="IPR001387">
    <property type="entry name" value="Cro/C1-type_HTH"/>
</dbReference>
<evidence type="ECO:0000259" key="1">
    <source>
        <dbReference type="PROSITE" id="PS50943"/>
    </source>
</evidence>
<sequence length="280" mass="31936">MTEQTRPPFLRRKLGAKLRRLREQAGLTIEEAAPRLDKTKSALHRMETGETKADVHFVRSLMDIYDHYDPDLVKEARKALKPPWFRAFRIKDLGYVDIETEAAQVQECILASIPGLLQTKAYMQALFRDQGRLTESEAASHTEVRLIRQRRLIDEDRPLRLTAVIYEAALHREFGDCDVMSKQLRHLVRMSQLSTVTLQVLPLRSGARCALEGAFILVGFPDPEDPELLYVEYASGSMHIENPREVQEARIVFDQLRTDALSPAGSVALIERLITELYGP</sequence>
<dbReference type="RefSeq" id="WP_307855367.1">
    <property type="nucleotide sequence ID" value="NZ_JAGINW010000001.1"/>
</dbReference>
<keyword evidence="3" id="KW-1185">Reference proteome</keyword>
<name>A0ABS4TPE8_9PSEU</name>
<evidence type="ECO:0000313" key="3">
    <source>
        <dbReference type="Proteomes" id="UP001519332"/>
    </source>
</evidence>
<dbReference type="Pfam" id="PF19054">
    <property type="entry name" value="DUF5753"/>
    <property type="match status" value="1"/>
</dbReference>
<accession>A0ABS4TPE8</accession>
<dbReference type="PROSITE" id="PS50943">
    <property type="entry name" value="HTH_CROC1"/>
    <property type="match status" value="1"/>
</dbReference>
<evidence type="ECO:0000313" key="2">
    <source>
        <dbReference type="EMBL" id="MBP2326280.1"/>
    </source>
</evidence>
<dbReference type="SMART" id="SM00530">
    <property type="entry name" value="HTH_XRE"/>
    <property type="match status" value="1"/>
</dbReference>
<proteinExistence type="predicted"/>
<dbReference type="SUPFAM" id="SSF47413">
    <property type="entry name" value="lambda repressor-like DNA-binding domains"/>
    <property type="match status" value="1"/>
</dbReference>
<protein>
    <submittedName>
        <fullName evidence="2">Transcriptional regulator with XRE-family HTH domain</fullName>
    </submittedName>
</protein>